<dbReference type="EMBL" id="CACSIO010000045">
    <property type="protein sequence ID" value="CAA0121569.1"/>
    <property type="molecule type" value="Genomic_DNA"/>
</dbReference>
<dbReference type="SUPFAM" id="SSF102405">
    <property type="entry name" value="MCP/YpsA-like"/>
    <property type="match status" value="1"/>
</dbReference>
<keyword evidence="5" id="KW-1185">Reference proteome</keyword>
<accession>A0A5S9QS98</accession>
<dbReference type="OrthoDB" id="9801098at2"/>
<dbReference type="AlphaFoldDB" id="A0A5S9QS98"/>
<keyword evidence="3" id="KW-0203">Cytokinin biosynthesis</keyword>
<gene>
    <name evidence="4" type="primary">yvdD</name>
    <name evidence="4" type="ORF">OPDIPICF_02471</name>
</gene>
<comment type="similarity">
    <text evidence="2 3">Belongs to the LOG family.</text>
</comment>
<dbReference type="GO" id="GO:0005829">
    <property type="term" value="C:cytosol"/>
    <property type="evidence" value="ECO:0007669"/>
    <property type="project" value="TreeGrafter"/>
</dbReference>
<dbReference type="InterPro" id="IPR005269">
    <property type="entry name" value="LOG"/>
</dbReference>
<dbReference type="Proteomes" id="UP000441399">
    <property type="component" value="Unassembled WGS sequence"/>
</dbReference>
<protein>
    <recommendedName>
        <fullName evidence="3">Cytokinin riboside 5'-monophosphate phosphoribohydrolase</fullName>
        <ecNumber evidence="3">3.2.2.n1</ecNumber>
    </recommendedName>
</protein>
<organism evidence="4 5">
    <name type="scientific">BD1-7 clade bacterium</name>
    <dbReference type="NCBI Taxonomy" id="2029982"/>
    <lineage>
        <taxon>Bacteria</taxon>
        <taxon>Pseudomonadati</taxon>
        <taxon>Pseudomonadota</taxon>
        <taxon>Gammaproteobacteria</taxon>
        <taxon>Cellvibrionales</taxon>
        <taxon>Spongiibacteraceae</taxon>
        <taxon>BD1-7 clade</taxon>
    </lineage>
</organism>
<evidence type="ECO:0000313" key="5">
    <source>
        <dbReference type="Proteomes" id="UP000441399"/>
    </source>
</evidence>
<proteinExistence type="inferred from homology"/>
<dbReference type="Pfam" id="PF03641">
    <property type="entry name" value="Lysine_decarbox"/>
    <property type="match status" value="1"/>
</dbReference>
<reference evidence="4 5" key="1">
    <citation type="submission" date="2019-11" db="EMBL/GenBank/DDBJ databases">
        <authorList>
            <person name="Holert J."/>
        </authorList>
    </citation>
    <scope>NUCLEOTIDE SEQUENCE [LARGE SCALE GENOMIC DNA]</scope>
    <source>
        <strain evidence="4">SB11_3</strain>
    </source>
</reference>
<dbReference type="EC" id="3.2.2.n1" evidence="3"/>
<comment type="catalytic activity">
    <reaction evidence="1">
        <text>AMP + H2O = D-ribose 5-phosphate + adenine</text>
        <dbReference type="Rhea" id="RHEA:20129"/>
        <dbReference type="ChEBI" id="CHEBI:15377"/>
        <dbReference type="ChEBI" id="CHEBI:16708"/>
        <dbReference type="ChEBI" id="CHEBI:78346"/>
        <dbReference type="ChEBI" id="CHEBI:456215"/>
        <dbReference type="EC" id="3.2.2.4"/>
    </reaction>
</comment>
<dbReference type="GO" id="GO:0008714">
    <property type="term" value="F:AMP nucleosidase activity"/>
    <property type="evidence" value="ECO:0007669"/>
    <property type="project" value="UniProtKB-EC"/>
</dbReference>
<dbReference type="Gene3D" id="3.40.50.450">
    <property type="match status" value="1"/>
</dbReference>
<dbReference type="GO" id="GO:0009691">
    <property type="term" value="P:cytokinin biosynthetic process"/>
    <property type="evidence" value="ECO:0007669"/>
    <property type="project" value="UniProtKB-UniRule"/>
</dbReference>
<dbReference type="NCBIfam" id="TIGR00730">
    <property type="entry name" value="Rossman fold protein, TIGR00730 family"/>
    <property type="match status" value="1"/>
</dbReference>
<name>A0A5S9QS98_9GAMM</name>
<dbReference type="InterPro" id="IPR031100">
    <property type="entry name" value="LOG_fam"/>
</dbReference>
<sequence>MNRICVYCGSSPGKNPDYADAAKSLAAALVDRNIGLVYGGANVGIMGQIADAVIAFGGEVTGIMPQFLVDKEVAHLGLSELKIVHSMHERKSLMADLAEGFIALPGGLGTLEELFEVLTWAQLGFHKKPCALLNIRNYYDHLSVFLDHALEEQFIQPSHRNMLLVDDDPSRLLNAMEDYQSPMSALEALNGKWIGRDKT</sequence>
<dbReference type="PANTHER" id="PTHR31223:SF70">
    <property type="entry name" value="LOG FAMILY PROTEIN YJL055W"/>
    <property type="match status" value="1"/>
</dbReference>
<keyword evidence="3" id="KW-0378">Hydrolase</keyword>
<evidence type="ECO:0000256" key="3">
    <source>
        <dbReference type="RuleBase" id="RU363015"/>
    </source>
</evidence>
<evidence type="ECO:0000256" key="1">
    <source>
        <dbReference type="ARBA" id="ARBA00000274"/>
    </source>
</evidence>
<evidence type="ECO:0000256" key="2">
    <source>
        <dbReference type="ARBA" id="ARBA00006763"/>
    </source>
</evidence>
<dbReference type="PANTHER" id="PTHR31223">
    <property type="entry name" value="LOG FAMILY PROTEIN YJL055W"/>
    <property type="match status" value="1"/>
</dbReference>
<evidence type="ECO:0000313" key="4">
    <source>
        <dbReference type="EMBL" id="CAA0121569.1"/>
    </source>
</evidence>